<keyword evidence="3" id="KW-1185">Reference proteome</keyword>
<dbReference type="AlphaFoldDB" id="A0ABC8T3F2"/>
<name>A0ABC8T3F2_9AQUA</name>
<proteinExistence type="predicted"/>
<reference evidence="2 3" key="1">
    <citation type="submission" date="2024-02" db="EMBL/GenBank/DDBJ databases">
        <authorList>
            <person name="Vignale AGUSTIN F."/>
            <person name="Sosa J E."/>
            <person name="Modenutti C."/>
        </authorList>
    </citation>
    <scope>NUCLEOTIDE SEQUENCE [LARGE SCALE GENOMIC DNA]</scope>
</reference>
<organism evidence="2 3">
    <name type="scientific">Ilex paraguariensis</name>
    <name type="common">yerba mate</name>
    <dbReference type="NCBI Taxonomy" id="185542"/>
    <lineage>
        <taxon>Eukaryota</taxon>
        <taxon>Viridiplantae</taxon>
        <taxon>Streptophyta</taxon>
        <taxon>Embryophyta</taxon>
        <taxon>Tracheophyta</taxon>
        <taxon>Spermatophyta</taxon>
        <taxon>Magnoliopsida</taxon>
        <taxon>eudicotyledons</taxon>
        <taxon>Gunneridae</taxon>
        <taxon>Pentapetalae</taxon>
        <taxon>asterids</taxon>
        <taxon>campanulids</taxon>
        <taxon>Aquifoliales</taxon>
        <taxon>Aquifoliaceae</taxon>
        <taxon>Ilex</taxon>
    </lineage>
</organism>
<evidence type="ECO:0000313" key="2">
    <source>
        <dbReference type="EMBL" id="CAK9163910.1"/>
    </source>
</evidence>
<dbReference type="Proteomes" id="UP001642360">
    <property type="component" value="Unassembled WGS sequence"/>
</dbReference>
<dbReference type="EMBL" id="CAUOFW020004114">
    <property type="protein sequence ID" value="CAK9163910.1"/>
    <property type="molecule type" value="Genomic_DNA"/>
</dbReference>
<evidence type="ECO:0000313" key="3">
    <source>
        <dbReference type="Proteomes" id="UP001642360"/>
    </source>
</evidence>
<gene>
    <name evidence="2" type="ORF">ILEXP_LOCUS32981</name>
</gene>
<protein>
    <submittedName>
        <fullName evidence="2">Uncharacterized protein</fullName>
    </submittedName>
</protein>
<feature type="region of interest" description="Disordered" evidence="1">
    <location>
        <begin position="1"/>
        <end position="21"/>
    </location>
</feature>
<evidence type="ECO:0000256" key="1">
    <source>
        <dbReference type="SAM" id="MobiDB-lite"/>
    </source>
</evidence>
<comment type="caution">
    <text evidence="2">The sequence shown here is derived from an EMBL/GenBank/DDBJ whole genome shotgun (WGS) entry which is preliminary data.</text>
</comment>
<sequence>MANGRKKRNHRRRERGGRKGYRLRTAKRHVRRAAKDCSRLHNPCVVLPGHELEAALLRI</sequence>
<accession>A0ABC8T3F2</accession>